<organism evidence="1 2">
    <name type="scientific">Rhododendron molle</name>
    <name type="common">Chinese azalea</name>
    <name type="synonym">Azalea mollis</name>
    <dbReference type="NCBI Taxonomy" id="49168"/>
    <lineage>
        <taxon>Eukaryota</taxon>
        <taxon>Viridiplantae</taxon>
        <taxon>Streptophyta</taxon>
        <taxon>Embryophyta</taxon>
        <taxon>Tracheophyta</taxon>
        <taxon>Spermatophyta</taxon>
        <taxon>Magnoliopsida</taxon>
        <taxon>eudicotyledons</taxon>
        <taxon>Gunneridae</taxon>
        <taxon>Pentapetalae</taxon>
        <taxon>asterids</taxon>
        <taxon>Ericales</taxon>
        <taxon>Ericaceae</taxon>
        <taxon>Ericoideae</taxon>
        <taxon>Rhodoreae</taxon>
        <taxon>Rhododendron</taxon>
    </lineage>
</organism>
<proteinExistence type="predicted"/>
<comment type="caution">
    <text evidence="1">The sequence shown here is derived from an EMBL/GenBank/DDBJ whole genome shotgun (WGS) entry which is preliminary data.</text>
</comment>
<reference evidence="1" key="1">
    <citation type="submission" date="2022-02" db="EMBL/GenBank/DDBJ databases">
        <title>Plant Genome Project.</title>
        <authorList>
            <person name="Zhang R.-G."/>
        </authorList>
    </citation>
    <scope>NUCLEOTIDE SEQUENCE</scope>
    <source>
        <strain evidence="1">AT1</strain>
    </source>
</reference>
<evidence type="ECO:0000313" key="2">
    <source>
        <dbReference type="Proteomes" id="UP001062846"/>
    </source>
</evidence>
<gene>
    <name evidence="1" type="ORF">RHMOL_Rhmol12G0249600</name>
</gene>
<sequence length="50" mass="5750">MPRQRERAMDSQGSVLPWLRNKELDFTYSADAPPCFSAPTFKETTKLAIF</sequence>
<name>A0ACC0LLX3_RHOML</name>
<protein>
    <submittedName>
        <fullName evidence="1">Uncharacterized protein</fullName>
    </submittedName>
</protein>
<dbReference type="Proteomes" id="UP001062846">
    <property type="component" value="Chromosome 12"/>
</dbReference>
<keyword evidence="2" id="KW-1185">Reference proteome</keyword>
<dbReference type="EMBL" id="CM046399">
    <property type="protein sequence ID" value="KAI8529751.1"/>
    <property type="molecule type" value="Genomic_DNA"/>
</dbReference>
<accession>A0ACC0LLX3</accession>
<evidence type="ECO:0000313" key="1">
    <source>
        <dbReference type="EMBL" id="KAI8529751.1"/>
    </source>
</evidence>